<dbReference type="AlphaFoldDB" id="A0A8T1P5C7"/>
<reference evidence="2" key="1">
    <citation type="submission" date="2020-12" db="EMBL/GenBank/DDBJ databases">
        <title>WGS assembly of Carya illinoinensis cv. Pawnee.</title>
        <authorList>
            <person name="Platts A."/>
            <person name="Shu S."/>
            <person name="Wright S."/>
            <person name="Barry K."/>
            <person name="Edger P."/>
            <person name="Pires J.C."/>
            <person name="Schmutz J."/>
        </authorList>
    </citation>
    <scope>NUCLEOTIDE SEQUENCE</scope>
    <source>
        <tissue evidence="2">Leaf</tissue>
    </source>
</reference>
<proteinExistence type="predicted"/>
<organism evidence="2 3">
    <name type="scientific">Carya illinoinensis</name>
    <name type="common">Pecan</name>
    <dbReference type="NCBI Taxonomy" id="32201"/>
    <lineage>
        <taxon>Eukaryota</taxon>
        <taxon>Viridiplantae</taxon>
        <taxon>Streptophyta</taxon>
        <taxon>Embryophyta</taxon>
        <taxon>Tracheophyta</taxon>
        <taxon>Spermatophyta</taxon>
        <taxon>Magnoliopsida</taxon>
        <taxon>eudicotyledons</taxon>
        <taxon>Gunneridae</taxon>
        <taxon>Pentapetalae</taxon>
        <taxon>rosids</taxon>
        <taxon>fabids</taxon>
        <taxon>Fagales</taxon>
        <taxon>Juglandaceae</taxon>
        <taxon>Carya</taxon>
    </lineage>
</organism>
<keyword evidence="3" id="KW-1185">Reference proteome</keyword>
<evidence type="ECO:0000256" key="1">
    <source>
        <dbReference type="SAM" id="MobiDB-lite"/>
    </source>
</evidence>
<name>A0A8T1P5C7_CARIL</name>
<gene>
    <name evidence="2" type="ORF">CIPAW_10G125400</name>
</gene>
<comment type="caution">
    <text evidence="2">The sequence shown here is derived from an EMBL/GenBank/DDBJ whole genome shotgun (WGS) entry which is preliminary data.</text>
</comment>
<sequence>MSNRLYRTVHPGSNPGTRSSPSPPWGSLKPVSSSELMSNITGMESIENILSQKQNRHLGFPKQNRISHALSWVDKDFPRKSHSTKKNKHEKTKLCTKNLEEKI</sequence>
<evidence type="ECO:0000313" key="2">
    <source>
        <dbReference type="EMBL" id="KAG6639776.1"/>
    </source>
</evidence>
<accession>A0A8T1P5C7</accession>
<dbReference type="Proteomes" id="UP000811609">
    <property type="component" value="Chromosome 10"/>
</dbReference>
<dbReference type="EMBL" id="CM031818">
    <property type="protein sequence ID" value="KAG6639776.1"/>
    <property type="molecule type" value="Genomic_DNA"/>
</dbReference>
<feature type="region of interest" description="Disordered" evidence="1">
    <location>
        <begin position="78"/>
        <end position="103"/>
    </location>
</feature>
<evidence type="ECO:0000313" key="3">
    <source>
        <dbReference type="Proteomes" id="UP000811609"/>
    </source>
</evidence>
<feature type="compositionally biased region" description="Basic residues" evidence="1">
    <location>
        <begin position="80"/>
        <end position="91"/>
    </location>
</feature>
<protein>
    <submittedName>
        <fullName evidence="2">Uncharacterized protein</fullName>
    </submittedName>
</protein>
<feature type="region of interest" description="Disordered" evidence="1">
    <location>
        <begin position="1"/>
        <end position="33"/>
    </location>
</feature>